<dbReference type="SUPFAM" id="SSF48452">
    <property type="entry name" value="TPR-like"/>
    <property type="match status" value="3"/>
</dbReference>
<sequence>MSAEQHARASGNARITQVAGDQITYAPGAGPAPRAGLGLPEAPPVLVGRDGPAEELLGLLADGGPTVTVVSGLAGVGKSALAVATAHRAAERGWFGDRVFYLRLRGYAPGGGVAGPDAVREMLRLFGIRDADVQGSPDTWVALYRARLAEYARAGQRVLIVADDAGEVAQVRDLVPAGSVHRLLITSRHRLVAPGFTARQVVLDELAAGPAALLLSAALPGDPRPSREPAALASVAEQCGRLPLALTVAGALLAGDPGLPVTELAAQLADARTRLAKLDSELDDGVRAAFDLSYARLPEDQARVFRLLTVNPGPDCSTPYAALLSGEEPGGLRPKLAALVRASLLAEEPVGSGRWRMHDLVRLYARERGEERAAEDGREEAADKLLGCLILQAEVAQHVLGVDTWREDGPGLPSVGNVLQWLGAERAVLVAAVGFAVESGRPDTAVELGTRLMSYLQHYRYRQDALTVARLLLAATEGRGSAEEIGGRLYDLGLAWLGTDRPEEAAGPLTRALAVFRENSLRMGEGKALNMLGSLYAVQNRWAEAEQVLGEALAVFRELRITHAEGTVLAGLAQIYEHTDRPDEAVTALRQSISLMHDLNDRHREASSWNSLAEVLWRAGQREEAVTARERALATHREFGNRKQALRTLTALAGWLIELERDEEAGARYEEALGIVTEEGEPYEQGEVLGNLGLLHRRAGRLEQAREMLERACALVAEVGDRRAEAAFANALALTLYALDRPAEAADAFERAAGLHAGLGDAEQEAVARAAATDLRDRAARPRAGWRRR</sequence>
<dbReference type="SMART" id="SM00028">
    <property type="entry name" value="TPR"/>
    <property type="match status" value="6"/>
</dbReference>
<dbReference type="Gene3D" id="1.25.40.10">
    <property type="entry name" value="Tetratricopeptide repeat domain"/>
    <property type="match status" value="1"/>
</dbReference>
<dbReference type="InterPro" id="IPR011990">
    <property type="entry name" value="TPR-like_helical_dom_sf"/>
</dbReference>
<accession>A0ABT7H7S2</accession>
<comment type="caution">
    <text evidence="1">The sequence shown here is derived from an EMBL/GenBank/DDBJ whole genome shotgun (WGS) entry which is preliminary data.</text>
</comment>
<dbReference type="Gene3D" id="3.40.50.300">
    <property type="entry name" value="P-loop containing nucleotide triphosphate hydrolases"/>
    <property type="match status" value="1"/>
</dbReference>
<dbReference type="InterPro" id="IPR019734">
    <property type="entry name" value="TPR_rpt"/>
</dbReference>
<dbReference type="RefSeq" id="WP_285346548.1">
    <property type="nucleotide sequence ID" value="NZ_JASITI010000090.1"/>
</dbReference>
<dbReference type="PRINTS" id="PR00364">
    <property type="entry name" value="DISEASERSIST"/>
</dbReference>
<keyword evidence="2" id="KW-1185">Reference proteome</keyword>
<dbReference type="SUPFAM" id="SSF52540">
    <property type="entry name" value="P-loop containing nucleoside triphosphate hydrolases"/>
    <property type="match status" value="1"/>
</dbReference>
<protein>
    <submittedName>
        <fullName evidence="1">Tetratricopeptide repeat protein</fullName>
    </submittedName>
</protein>
<gene>
    <name evidence="1" type="ORF">QEZ40_007496</name>
</gene>
<proteinExistence type="predicted"/>
<name>A0ABT7H7S2_9ACTN</name>
<dbReference type="PANTHER" id="PTHR47691:SF3">
    <property type="entry name" value="HTH-TYPE TRANSCRIPTIONAL REGULATOR RV0890C-RELATED"/>
    <property type="match status" value="1"/>
</dbReference>
<dbReference type="Proteomes" id="UP001223390">
    <property type="component" value="Unassembled WGS sequence"/>
</dbReference>
<organism evidence="1 2">
    <name type="scientific">Streptomyces katrae</name>
    <dbReference type="NCBI Taxonomy" id="68223"/>
    <lineage>
        <taxon>Bacteria</taxon>
        <taxon>Bacillati</taxon>
        <taxon>Actinomycetota</taxon>
        <taxon>Actinomycetes</taxon>
        <taxon>Kitasatosporales</taxon>
        <taxon>Streptomycetaceae</taxon>
        <taxon>Streptomyces</taxon>
    </lineage>
</organism>
<dbReference type="PANTHER" id="PTHR47691">
    <property type="entry name" value="REGULATOR-RELATED"/>
    <property type="match status" value="1"/>
</dbReference>
<evidence type="ECO:0000313" key="1">
    <source>
        <dbReference type="EMBL" id="MDK9501124.1"/>
    </source>
</evidence>
<evidence type="ECO:0000313" key="2">
    <source>
        <dbReference type="Proteomes" id="UP001223390"/>
    </source>
</evidence>
<dbReference type="InterPro" id="IPR027417">
    <property type="entry name" value="P-loop_NTPase"/>
</dbReference>
<reference evidence="1 2" key="1">
    <citation type="submission" date="2023-05" db="EMBL/GenBank/DDBJ databases">
        <title>Sequencing and Assembly of Streptomyces sp. NP73.</title>
        <authorList>
            <person name="Konwar A.N."/>
            <person name="Saikia K."/>
            <person name="Thakur D."/>
        </authorList>
    </citation>
    <scope>NUCLEOTIDE SEQUENCE [LARGE SCALE GENOMIC DNA]</scope>
    <source>
        <strain evidence="1 2">NP73</strain>
    </source>
</reference>
<dbReference type="Pfam" id="PF13424">
    <property type="entry name" value="TPR_12"/>
    <property type="match status" value="3"/>
</dbReference>
<dbReference type="EMBL" id="JASITI010000090">
    <property type="protein sequence ID" value="MDK9501124.1"/>
    <property type="molecule type" value="Genomic_DNA"/>
</dbReference>